<dbReference type="AlphaFoldDB" id="A0A0S3PNA0"/>
<dbReference type="GO" id="GO:0005886">
    <property type="term" value="C:plasma membrane"/>
    <property type="evidence" value="ECO:0007669"/>
    <property type="project" value="UniProtKB-SubCell"/>
</dbReference>
<keyword evidence="5 7" id="KW-1133">Transmembrane helix</keyword>
<evidence type="ECO:0000256" key="3">
    <source>
        <dbReference type="ARBA" id="ARBA00022741"/>
    </source>
</evidence>
<dbReference type="InterPro" id="IPR027417">
    <property type="entry name" value="P-loop_NTPase"/>
</dbReference>
<keyword evidence="3" id="KW-0547">Nucleotide-binding</keyword>
<dbReference type="GO" id="GO:0005524">
    <property type="term" value="F:ATP binding"/>
    <property type="evidence" value="ECO:0007669"/>
    <property type="project" value="UniProtKB-KW"/>
</dbReference>
<evidence type="ECO:0000256" key="2">
    <source>
        <dbReference type="ARBA" id="ARBA00022692"/>
    </source>
</evidence>
<keyword evidence="2 7" id="KW-0812">Transmembrane</keyword>
<feature type="domain" description="ABC transporter" evidence="8">
    <location>
        <begin position="482"/>
        <end position="698"/>
    </location>
</feature>
<evidence type="ECO:0000259" key="8">
    <source>
        <dbReference type="PROSITE" id="PS50893"/>
    </source>
</evidence>
<reference evidence="11" key="1">
    <citation type="journal article" date="2015" name="Virulence">
        <title>Characterization of unstable pEntYN10 from enterotoxigenic Escherichia coli (ETEC) O169:H41.</title>
        <authorList>
            <person name="Ban E."/>
            <person name="Yoshida Y."/>
            <person name="Wakushima M."/>
            <person name="Wajima T."/>
            <person name="Hamabata T."/>
            <person name="Ichikawa N."/>
            <person name="Abe H."/>
            <person name="Horiguchi Y."/>
            <person name="Hara-Kudo Y."/>
            <person name="Kage-Nakadai E."/>
            <person name="Yamamoto T."/>
            <person name="Wada T."/>
            <person name="Nishikawa Y."/>
        </authorList>
    </citation>
    <scope>NUCLEOTIDE SEQUENCE</scope>
    <source>
        <strain evidence="11">O169:H41</strain>
        <plasmid evidence="11">pEntYN10</plasmid>
    </source>
</reference>
<dbReference type="GO" id="GO:0140359">
    <property type="term" value="F:ABC-type transporter activity"/>
    <property type="evidence" value="ECO:0007669"/>
    <property type="project" value="InterPro"/>
</dbReference>
<dbReference type="Pfam" id="PF03412">
    <property type="entry name" value="Peptidase_C39"/>
    <property type="match status" value="1"/>
</dbReference>
<feature type="transmembrane region" description="Helical" evidence="7">
    <location>
        <begin position="300"/>
        <end position="318"/>
    </location>
</feature>
<dbReference type="PROSITE" id="PS50990">
    <property type="entry name" value="PEPTIDASE_C39"/>
    <property type="match status" value="1"/>
</dbReference>
<dbReference type="PROSITE" id="PS00211">
    <property type="entry name" value="ABC_TRANSPORTER_1"/>
    <property type="match status" value="1"/>
</dbReference>
<dbReference type="InterPro" id="IPR036640">
    <property type="entry name" value="ABC1_TM_sf"/>
</dbReference>
<evidence type="ECO:0000259" key="10">
    <source>
        <dbReference type="PROSITE" id="PS50990"/>
    </source>
</evidence>
<proteinExistence type="predicted"/>
<keyword evidence="6 7" id="KW-0472">Membrane</keyword>
<organism evidence="11">
    <name type="scientific">Escherichia coli O169:H41</name>
    <dbReference type="NCBI Taxonomy" id="1446701"/>
    <lineage>
        <taxon>Bacteria</taxon>
        <taxon>Pseudomonadati</taxon>
        <taxon>Pseudomonadota</taxon>
        <taxon>Gammaproteobacteria</taxon>
        <taxon>Enterobacterales</taxon>
        <taxon>Enterobacteriaceae</taxon>
        <taxon>Escherichia</taxon>
    </lineage>
</organism>
<dbReference type="GO" id="GO:0008233">
    <property type="term" value="F:peptidase activity"/>
    <property type="evidence" value="ECO:0007669"/>
    <property type="project" value="InterPro"/>
</dbReference>
<evidence type="ECO:0000313" key="11">
    <source>
        <dbReference type="EMBL" id="BAT57195.1"/>
    </source>
</evidence>
<evidence type="ECO:0000259" key="9">
    <source>
        <dbReference type="PROSITE" id="PS50929"/>
    </source>
</evidence>
<evidence type="ECO:0000256" key="4">
    <source>
        <dbReference type="ARBA" id="ARBA00022840"/>
    </source>
</evidence>
<dbReference type="PANTHER" id="PTHR24221:SF606">
    <property type="entry name" value="COLICIN V SECRETION-PROCESSING ATP-BINDING PROTEIN"/>
    <property type="match status" value="1"/>
</dbReference>
<keyword evidence="4" id="KW-0067">ATP-binding</keyword>
<feature type="domain" description="Peptidase C39" evidence="10">
    <location>
        <begin position="9"/>
        <end position="128"/>
    </location>
</feature>
<dbReference type="InterPro" id="IPR005074">
    <property type="entry name" value="Peptidase_C39"/>
</dbReference>
<protein>
    <submittedName>
        <fullName evidence="11">Uncharacterized protein</fullName>
    </submittedName>
</protein>
<comment type="subcellular location">
    <subcellularLocation>
        <location evidence="1">Cell membrane</location>
        <topology evidence="1">Multi-pass membrane protein</topology>
    </subcellularLocation>
</comment>
<dbReference type="Gene3D" id="1.20.1560.10">
    <property type="entry name" value="ABC transporter type 1, transmembrane domain"/>
    <property type="match status" value="1"/>
</dbReference>
<dbReference type="PROSITE" id="PS50893">
    <property type="entry name" value="ABC_TRANSPORTER_2"/>
    <property type="match status" value="1"/>
</dbReference>
<sequence>MKKIKPIYQDETVECGLACICMVLQFFGHNIQLSELREKNRTSTNGISLYELIMILKSYHISGRPISLSIDSLKEINTPSILLWNRHHFVVLESAKKSGITIIDPAVGRRSYKWMDAAQYFSGVALETTKLPNFTTRLNEKRRDFLFSTLWCNIPRITTSLVIYTLPVTIALIVQIISPKLFSITVDEIISKRDEELLSIVIYIFSAIFIVNLSIQVLGVIYTSRLKNKINTQATVAAVNSLSRKPIEFFERRNIGTIIRRLYSLDDSSSILIDGYIDLIISCVVLFLLMVLMFVTNTTLSFFISGVTLLYVFARYFCVLRQKKLQSIIVNNEADRDKDIINFISNISSVKLYNTDCEKINNYAQHVYEVEKHKTESFLITRVLNVTHTSLIYFSNVIICYYGAKSILDGENSLGELLAFTLYKDIFMNILIVNLERFSKLKMQAAELEKLQSLLSYSEEHHYANREYVGLKSSHTEMLYNISLQNVSFSYGTYSQPILEDINLDLNFSDKVIIYGHSGSGKTTLLKIISGLYMPTSGAIKINDTPLINFGVNNFRKLISVVSSDDEILCDTVLNNICYGGNADDIDIHHACECLKKSGLDKAVTSMPYGLNTVIGHGGIKLSSGEKQRLLIARGLYKKPKLMIFDEPTSHLDINNRDEIIKTIQSIEHMCIIITHDSAFQKIDCMKYHLNKTLNKLT</sequence>
<dbReference type="InterPro" id="IPR011527">
    <property type="entry name" value="ABC1_TM_dom"/>
</dbReference>
<dbReference type="Pfam" id="PF00664">
    <property type="entry name" value="ABC_membrane"/>
    <property type="match status" value="1"/>
</dbReference>
<feature type="transmembrane region" description="Helical" evidence="7">
    <location>
        <begin position="271"/>
        <end position="294"/>
    </location>
</feature>
<evidence type="ECO:0000256" key="1">
    <source>
        <dbReference type="ARBA" id="ARBA00004651"/>
    </source>
</evidence>
<dbReference type="Gene3D" id="3.90.70.10">
    <property type="entry name" value="Cysteine proteinases"/>
    <property type="match status" value="1"/>
</dbReference>
<dbReference type="SUPFAM" id="SSF90123">
    <property type="entry name" value="ABC transporter transmembrane region"/>
    <property type="match status" value="1"/>
</dbReference>
<dbReference type="SMART" id="SM00382">
    <property type="entry name" value="AAA"/>
    <property type="match status" value="1"/>
</dbReference>
<geneLocation type="plasmid" evidence="11">
    <name>pEntYN10</name>
</geneLocation>
<feature type="domain" description="ABC transmembrane type-1" evidence="9">
    <location>
        <begin position="170"/>
        <end position="423"/>
    </location>
</feature>
<dbReference type="InterPro" id="IPR017871">
    <property type="entry name" value="ABC_transporter-like_CS"/>
</dbReference>
<dbReference type="GO" id="GO:0006508">
    <property type="term" value="P:proteolysis"/>
    <property type="evidence" value="ECO:0007669"/>
    <property type="project" value="InterPro"/>
</dbReference>
<dbReference type="PANTHER" id="PTHR24221">
    <property type="entry name" value="ATP-BINDING CASSETTE SUB-FAMILY B"/>
    <property type="match status" value="1"/>
</dbReference>
<feature type="transmembrane region" description="Helical" evidence="7">
    <location>
        <begin position="157"/>
        <end position="177"/>
    </location>
</feature>
<evidence type="ECO:0000256" key="7">
    <source>
        <dbReference type="SAM" id="Phobius"/>
    </source>
</evidence>
<evidence type="ECO:0000256" key="6">
    <source>
        <dbReference type="ARBA" id="ARBA00023136"/>
    </source>
</evidence>
<dbReference type="InterPro" id="IPR003593">
    <property type="entry name" value="AAA+_ATPase"/>
</dbReference>
<dbReference type="EMBL" id="AP014654">
    <property type="protein sequence ID" value="BAT57195.1"/>
    <property type="molecule type" value="Genomic_DNA"/>
</dbReference>
<keyword evidence="11" id="KW-0614">Plasmid</keyword>
<dbReference type="Pfam" id="PF00005">
    <property type="entry name" value="ABC_tran"/>
    <property type="match status" value="1"/>
</dbReference>
<dbReference type="CDD" id="cd03228">
    <property type="entry name" value="ABCC_MRP_Like"/>
    <property type="match status" value="1"/>
</dbReference>
<dbReference type="Gene3D" id="3.40.50.300">
    <property type="entry name" value="P-loop containing nucleotide triphosphate hydrolases"/>
    <property type="match status" value="1"/>
</dbReference>
<dbReference type="InterPro" id="IPR039421">
    <property type="entry name" value="Type_1_exporter"/>
</dbReference>
<name>A0A0S3PNA0_ECOLX</name>
<dbReference type="SUPFAM" id="SSF52540">
    <property type="entry name" value="P-loop containing nucleoside triphosphate hydrolases"/>
    <property type="match status" value="1"/>
</dbReference>
<feature type="transmembrane region" description="Helical" evidence="7">
    <location>
        <begin position="197"/>
        <end position="222"/>
    </location>
</feature>
<dbReference type="GO" id="GO:0034040">
    <property type="term" value="F:ATPase-coupled lipid transmembrane transporter activity"/>
    <property type="evidence" value="ECO:0007669"/>
    <property type="project" value="TreeGrafter"/>
</dbReference>
<dbReference type="RefSeq" id="WP_001717881.1">
    <property type="nucleotide sequence ID" value="NZ_AP014654.1"/>
</dbReference>
<dbReference type="InterPro" id="IPR003439">
    <property type="entry name" value="ABC_transporter-like_ATP-bd"/>
</dbReference>
<dbReference type="PROSITE" id="PS50929">
    <property type="entry name" value="ABC_TM1F"/>
    <property type="match status" value="1"/>
</dbReference>
<accession>A0A0S3PNA0</accession>
<evidence type="ECO:0000256" key="5">
    <source>
        <dbReference type="ARBA" id="ARBA00022989"/>
    </source>
</evidence>
<dbReference type="GO" id="GO:0016887">
    <property type="term" value="F:ATP hydrolysis activity"/>
    <property type="evidence" value="ECO:0007669"/>
    <property type="project" value="InterPro"/>
</dbReference>